<reference evidence="1 2" key="1">
    <citation type="submission" date="2019-05" db="EMBL/GenBank/DDBJ databases">
        <title>Another draft genome of Portunus trituberculatus and its Hox gene families provides insights of decapod evolution.</title>
        <authorList>
            <person name="Jeong J.-H."/>
            <person name="Song I."/>
            <person name="Kim S."/>
            <person name="Choi T."/>
            <person name="Kim D."/>
            <person name="Ryu S."/>
            <person name="Kim W."/>
        </authorList>
    </citation>
    <scope>NUCLEOTIDE SEQUENCE [LARGE SCALE GENOMIC DNA]</scope>
    <source>
        <tissue evidence="1">Muscle</tissue>
    </source>
</reference>
<evidence type="ECO:0000313" key="2">
    <source>
        <dbReference type="Proteomes" id="UP000324222"/>
    </source>
</evidence>
<sequence length="43" mass="4916">MKWTKVRANRITRVATWLDFWNGGGLLLPGWTLTLGRPCTKTV</sequence>
<name>A0A5B7KCY0_PORTR</name>
<accession>A0A5B7KCY0</accession>
<protein>
    <submittedName>
        <fullName evidence="1">Uncharacterized protein</fullName>
    </submittedName>
</protein>
<dbReference type="AlphaFoldDB" id="A0A5B7KCY0"/>
<evidence type="ECO:0000313" key="1">
    <source>
        <dbReference type="EMBL" id="MPD04584.1"/>
    </source>
</evidence>
<keyword evidence="2" id="KW-1185">Reference proteome</keyword>
<gene>
    <name evidence="1" type="ORF">E2C01_100280</name>
</gene>
<dbReference type="Proteomes" id="UP000324222">
    <property type="component" value="Unassembled WGS sequence"/>
</dbReference>
<proteinExistence type="predicted"/>
<organism evidence="1 2">
    <name type="scientific">Portunus trituberculatus</name>
    <name type="common">Swimming crab</name>
    <name type="synonym">Neptunus trituberculatus</name>
    <dbReference type="NCBI Taxonomy" id="210409"/>
    <lineage>
        <taxon>Eukaryota</taxon>
        <taxon>Metazoa</taxon>
        <taxon>Ecdysozoa</taxon>
        <taxon>Arthropoda</taxon>
        <taxon>Crustacea</taxon>
        <taxon>Multicrustacea</taxon>
        <taxon>Malacostraca</taxon>
        <taxon>Eumalacostraca</taxon>
        <taxon>Eucarida</taxon>
        <taxon>Decapoda</taxon>
        <taxon>Pleocyemata</taxon>
        <taxon>Brachyura</taxon>
        <taxon>Eubrachyura</taxon>
        <taxon>Portunoidea</taxon>
        <taxon>Portunidae</taxon>
        <taxon>Portuninae</taxon>
        <taxon>Portunus</taxon>
    </lineage>
</organism>
<comment type="caution">
    <text evidence="1">The sequence shown here is derived from an EMBL/GenBank/DDBJ whole genome shotgun (WGS) entry which is preliminary data.</text>
</comment>
<dbReference type="EMBL" id="VSRR010141757">
    <property type="protein sequence ID" value="MPD04584.1"/>
    <property type="molecule type" value="Genomic_DNA"/>
</dbReference>